<dbReference type="PANTHER" id="PTHR24322">
    <property type="entry name" value="PKSB"/>
    <property type="match status" value="1"/>
</dbReference>
<organism evidence="6 7">
    <name type="scientific">Branchiostoma belcheri</name>
    <name type="common">Amphioxus</name>
    <dbReference type="NCBI Taxonomy" id="7741"/>
    <lineage>
        <taxon>Eukaryota</taxon>
        <taxon>Metazoa</taxon>
        <taxon>Chordata</taxon>
        <taxon>Cephalochordata</taxon>
        <taxon>Leptocardii</taxon>
        <taxon>Amphioxiformes</taxon>
        <taxon>Branchiostomatidae</taxon>
        <taxon>Branchiostoma</taxon>
    </lineage>
</organism>
<dbReference type="FunFam" id="3.40.50.720:FF:000202">
    <property type="entry name" value="Short-chain dehydrogenase/reductase family 16C member 6"/>
    <property type="match status" value="1"/>
</dbReference>
<keyword evidence="3" id="KW-0520">NAD</keyword>
<protein>
    <submittedName>
        <fullName evidence="7">Retinol dehydrogenase 10-B-like</fullName>
    </submittedName>
</protein>
<dbReference type="AlphaFoldDB" id="A0A6P4ZXW1"/>
<dbReference type="Gene3D" id="3.40.50.720">
    <property type="entry name" value="NAD(P)-binding Rossmann-like Domain"/>
    <property type="match status" value="1"/>
</dbReference>
<dbReference type="GO" id="GO:0005811">
    <property type="term" value="C:lipid droplet"/>
    <property type="evidence" value="ECO:0007669"/>
    <property type="project" value="TreeGrafter"/>
</dbReference>
<dbReference type="InterPro" id="IPR036291">
    <property type="entry name" value="NAD(P)-bd_dom_sf"/>
</dbReference>
<dbReference type="KEGG" id="bbel:109483156"/>
<proteinExistence type="inferred from homology"/>
<keyword evidence="5" id="KW-0732">Signal</keyword>
<evidence type="ECO:0000313" key="7">
    <source>
        <dbReference type="RefSeq" id="XP_019641713.1"/>
    </source>
</evidence>
<dbReference type="InterPro" id="IPR002347">
    <property type="entry name" value="SDR_fam"/>
</dbReference>
<reference evidence="7" key="1">
    <citation type="submission" date="2025-08" db="UniProtKB">
        <authorList>
            <consortium name="RefSeq"/>
        </authorList>
    </citation>
    <scope>IDENTIFICATION</scope>
    <source>
        <tissue evidence="7">Gonad</tissue>
    </source>
</reference>
<dbReference type="PRINTS" id="PR00081">
    <property type="entry name" value="GDHRDH"/>
</dbReference>
<sequence>MGFVELSLLIWRVICAWVSALAHVFLPARRKSVEGDICVITGAGMGIGRLFALEFAKLGATVVLWDVDNPANEETARLVEAAHGKAKAYVCDVSNKSDVYRIAEQVRREVGDVSILVNNAGVVCGKTLLELPDEGIEKTFAVNTLAHFWTVKAFLPGMLANSHGHIISIASIAGHYGGVGLCDYSASKFGAVGFEECLRYEIRRTEKQGIYTTAAYPWIISTGMFEGFSPKEGWLLPPLEPQHAVDCIMHGILTNREVVFVPGILNFFTFLKPVLPMDAMWAVVKFFGIDTAMDTFKGRNKQD</sequence>
<dbReference type="Pfam" id="PF00106">
    <property type="entry name" value="adh_short"/>
    <property type="match status" value="1"/>
</dbReference>
<evidence type="ECO:0000256" key="3">
    <source>
        <dbReference type="ARBA" id="ARBA00023027"/>
    </source>
</evidence>
<accession>A0A6P4ZXW1</accession>
<evidence type="ECO:0000256" key="1">
    <source>
        <dbReference type="ARBA" id="ARBA00006484"/>
    </source>
</evidence>
<evidence type="ECO:0000256" key="2">
    <source>
        <dbReference type="ARBA" id="ARBA00023002"/>
    </source>
</evidence>
<feature type="signal peptide" evidence="5">
    <location>
        <begin position="1"/>
        <end position="22"/>
    </location>
</feature>
<dbReference type="PRINTS" id="PR00080">
    <property type="entry name" value="SDRFAMILY"/>
</dbReference>
<comment type="similarity">
    <text evidence="1 4">Belongs to the short-chain dehydrogenases/reductases (SDR) family.</text>
</comment>
<name>A0A6P4ZXW1_BRABE</name>
<dbReference type="SUPFAM" id="SSF51735">
    <property type="entry name" value="NAD(P)-binding Rossmann-fold domains"/>
    <property type="match status" value="1"/>
</dbReference>
<keyword evidence="6" id="KW-1185">Reference proteome</keyword>
<dbReference type="OrthoDB" id="10253736at2759"/>
<evidence type="ECO:0000313" key="6">
    <source>
        <dbReference type="Proteomes" id="UP000515135"/>
    </source>
</evidence>
<dbReference type="InterPro" id="IPR020904">
    <property type="entry name" value="Sc_DH/Rdtase_CS"/>
</dbReference>
<dbReference type="PANTHER" id="PTHR24322:SF746">
    <property type="entry name" value="SHORT CHAIN DEHYDROGENASE_REDUCTASE FAMILY 16C MEMBER 5"/>
    <property type="match status" value="1"/>
</dbReference>
<dbReference type="GeneID" id="109483156"/>
<gene>
    <name evidence="7" type="primary">LOC109483156</name>
</gene>
<keyword evidence="2" id="KW-0560">Oxidoreductase</keyword>
<dbReference type="GO" id="GO:0016616">
    <property type="term" value="F:oxidoreductase activity, acting on the CH-OH group of donors, NAD or NADP as acceptor"/>
    <property type="evidence" value="ECO:0007669"/>
    <property type="project" value="TreeGrafter"/>
</dbReference>
<dbReference type="PROSITE" id="PS00061">
    <property type="entry name" value="ADH_SHORT"/>
    <property type="match status" value="1"/>
</dbReference>
<feature type="chain" id="PRO_5027672469" evidence="5">
    <location>
        <begin position="23"/>
        <end position="303"/>
    </location>
</feature>
<dbReference type="RefSeq" id="XP_019641713.1">
    <property type="nucleotide sequence ID" value="XM_019786154.1"/>
</dbReference>
<evidence type="ECO:0000256" key="4">
    <source>
        <dbReference type="RuleBase" id="RU000363"/>
    </source>
</evidence>
<evidence type="ECO:0000256" key="5">
    <source>
        <dbReference type="SAM" id="SignalP"/>
    </source>
</evidence>
<dbReference type="Proteomes" id="UP000515135">
    <property type="component" value="Unplaced"/>
</dbReference>
<dbReference type="CDD" id="cd05339">
    <property type="entry name" value="17beta-HSDXI-like_SDR_c"/>
    <property type="match status" value="1"/>
</dbReference>